<protein>
    <submittedName>
        <fullName evidence="3">Uncharacterized protein</fullName>
    </submittedName>
</protein>
<feature type="region of interest" description="Disordered" evidence="1">
    <location>
        <begin position="72"/>
        <end position="99"/>
    </location>
</feature>
<name>A0A9P6EPR1_9AGAR</name>
<dbReference type="OrthoDB" id="3003645at2759"/>
<gene>
    <name evidence="3" type="ORF">CPB83DRAFT_633411</name>
</gene>
<feature type="transmembrane region" description="Helical" evidence="2">
    <location>
        <begin position="194"/>
        <end position="224"/>
    </location>
</feature>
<feature type="compositionally biased region" description="Low complexity" evidence="1">
    <location>
        <begin position="77"/>
        <end position="99"/>
    </location>
</feature>
<keyword evidence="2" id="KW-0812">Transmembrane</keyword>
<comment type="caution">
    <text evidence="3">The sequence shown here is derived from an EMBL/GenBank/DDBJ whole genome shotgun (WGS) entry which is preliminary data.</text>
</comment>
<feature type="compositionally biased region" description="Low complexity" evidence="1">
    <location>
        <begin position="39"/>
        <end position="55"/>
    </location>
</feature>
<feature type="compositionally biased region" description="Polar residues" evidence="1">
    <location>
        <begin position="1"/>
        <end position="31"/>
    </location>
</feature>
<reference evidence="3" key="1">
    <citation type="submission" date="2020-11" db="EMBL/GenBank/DDBJ databases">
        <authorList>
            <consortium name="DOE Joint Genome Institute"/>
            <person name="Ahrendt S."/>
            <person name="Riley R."/>
            <person name="Andreopoulos W."/>
            <person name="Labutti K."/>
            <person name="Pangilinan J."/>
            <person name="Ruiz-Duenas F.J."/>
            <person name="Barrasa J.M."/>
            <person name="Sanchez-Garcia M."/>
            <person name="Camarero S."/>
            <person name="Miyauchi S."/>
            <person name="Serrano A."/>
            <person name="Linde D."/>
            <person name="Babiker R."/>
            <person name="Drula E."/>
            <person name="Ayuso-Fernandez I."/>
            <person name="Pacheco R."/>
            <person name="Padilla G."/>
            <person name="Ferreira P."/>
            <person name="Barriuso J."/>
            <person name="Kellner H."/>
            <person name="Castanera R."/>
            <person name="Alfaro M."/>
            <person name="Ramirez L."/>
            <person name="Pisabarro A.G."/>
            <person name="Kuo A."/>
            <person name="Tritt A."/>
            <person name="Lipzen A."/>
            <person name="He G."/>
            <person name="Yan M."/>
            <person name="Ng V."/>
            <person name="Cullen D."/>
            <person name="Martin F."/>
            <person name="Rosso M.-N."/>
            <person name="Henrissat B."/>
            <person name="Hibbett D."/>
            <person name="Martinez A.T."/>
            <person name="Grigoriev I.V."/>
        </authorList>
    </citation>
    <scope>NUCLEOTIDE SEQUENCE</scope>
    <source>
        <strain evidence="3">CBS 506.95</strain>
    </source>
</reference>
<feature type="transmembrane region" description="Helical" evidence="2">
    <location>
        <begin position="236"/>
        <end position="255"/>
    </location>
</feature>
<keyword evidence="4" id="KW-1185">Reference proteome</keyword>
<dbReference type="Proteomes" id="UP000807306">
    <property type="component" value="Unassembled WGS sequence"/>
</dbReference>
<keyword evidence="2" id="KW-0472">Membrane</keyword>
<evidence type="ECO:0000313" key="3">
    <source>
        <dbReference type="EMBL" id="KAF9532663.1"/>
    </source>
</evidence>
<dbReference type="EMBL" id="MU157831">
    <property type="protein sequence ID" value="KAF9532663.1"/>
    <property type="molecule type" value="Genomic_DNA"/>
</dbReference>
<evidence type="ECO:0000256" key="2">
    <source>
        <dbReference type="SAM" id="Phobius"/>
    </source>
</evidence>
<evidence type="ECO:0000256" key="1">
    <source>
        <dbReference type="SAM" id="MobiDB-lite"/>
    </source>
</evidence>
<feature type="region of interest" description="Disordered" evidence="1">
    <location>
        <begin position="1"/>
        <end position="57"/>
    </location>
</feature>
<dbReference type="AlphaFoldDB" id="A0A9P6EPR1"/>
<accession>A0A9P6EPR1</accession>
<keyword evidence="2" id="KW-1133">Transmembrane helix</keyword>
<organism evidence="3 4">
    <name type="scientific">Crepidotus variabilis</name>
    <dbReference type="NCBI Taxonomy" id="179855"/>
    <lineage>
        <taxon>Eukaryota</taxon>
        <taxon>Fungi</taxon>
        <taxon>Dikarya</taxon>
        <taxon>Basidiomycota</taxon>
        <taxon>Agaricomycotina</taxon>
        <taxon>Agaricomycetes</taxon>
        <taxon>Agaricomycetidae</taxon>
        <taxon>Agaricales</taxon>
        <taxon>Agaricineae</taxon>
        <taxon>Crepidotaceae</taxon>
        <taxon>Crepidotus</taxon>
    </lineage>
</organism>
<sequence>MPTLSTNLGDITLHSPSSQIIGTPFATNSTRFEYPFPEPGSDPSSSSGSTPHVSPTNSSIAGISGISLFSNTSPTMPGSSLSHMESGSPPSSSLSSYTALASGSGSGSASTQIIHPKLKTSLPPIPPSLIKKRPKWSLGLLGRRRSSQGSSGSVGSIGSSGGDSIDLYYLLKRLCFLLRAEHFLLIDSTHPSSIIAHGLVSVSIFGFRVQILVLALFMIFLSPLTPLFMTSKSRSCVFYLQGWLYKLIFFLDYTFRFKETVVHNDY</sequence>
<proteinExistence type="predicted"/>
<evidence type="ECO:0000313" key="4">
    <source>
        <dbReference type="Proteomes" id="UP000807306"/>
    </source>
</evidence>